<evidence type="ECO:0000313" key="4">
    <source>
        <dbReference type="EMBL" id="KAK7307197.1"/>
    </source>
</evidence>
<dbReference type="CDD" id="cd03784">
    <property type="entry name" value="GT1_Gtf-like"/>
    <property type="match status" value="1"/>
</dbReference>
<dbReference type="Pfam" id="PF00201">
    <property type="entry name" value="UDPGT"/>
    <property type="match status" value="1"/>
</dbReference>
<reference evidence="4 5" key="1">
    <citation type="submission" date="2024-01" db="EMBL/GenBank/DDBJ databases">
        <title>The genomes of 5 underutilized Papilionoideae crops provide insights into root nodulation and disease resistanc.</title>
        <authorList>
            <person name="Jiang F."/>
        </authorList>
    </citation>
    <scope>NUCLEOTIDE SEQUENCE [LARGE SCALE GENOMIC DNA]</scope>
    <source>
        <strain evidence="4">LVBAO_FW01</strain>
        <tissue evidence="4">Leaves</tissue>
    </source>
</reference>
<evidence type="ECO:0008006" key="6">
    <source>
        <dbReference type="Google" id="ProtNLM"/>
    </source>
</evidence>
<proteinExistence type="inferred from homology"/>
<evidence type="ECO:0000313" key="5">
    <source>
        <dbReference type="Proteomes" id="UP001367508"/>
    </source>
</evidence>
<dbReference type="GO" id="GO:0008194">
    <property type="term" value="F:UDP-glycosyltransferase activity"/>
    <property type="evidence" value="ECO:0007669"/>
    <property type="project" value="InterPro"/>
</dbReference>
<comment type="caution">
    <text evidence="4">The sequence shown here is derived from an EMBL/GenBank/DDBJ whole genome shotgun (WGS) entry which is preliminary data.</text>
</comment>
<dbReference type="Proteomes" id="UP001367508">
    <property type="component" value="Unassembled WGS sequence"/>
</dbReference>
<dbReference type="EMBL" id="JAYMYQ010000010">
    <property type="protein sequence ID" value="KAK7307197.1"/>
    <property type="molecule type" value="Genomic_DNA"/>
</dbReference>
<keyword evidence="3" id="KW-0328">Glycosyltransferase</keyword>
<dbReference type="FunFam" id="3.40.50.2000:FF:000019">
    <property type="entry name" value="Glycosyltransferase"/>
    <property type="match status" value="1"/>
</dbReference>
<comment type="similarity">
    <text evidence="1 3">Belongs to the UDP-glycosyltransferase family.</text>
</comment>
<keyword evidence="2 3" id="KW-0808">Transferase</keyword>
<evidence type="ECO:0000256" key="1">
    <source>
        <dbReference type="ARBA" id="ARBA00009995"/>
    </source>
</evidence>
<dbReference type="PROSITE" id="PS00375">
    <property type="entry name" value="UDPGT"/>
    <property type="match status" value="1"/>
</dbReference>
<name>A0AAN9JXZ4_CANGL</name>
<dbReference type="PANTHER" id="PTHR48045">
    <property type="entry name" value="UDP-GLYCOSYLTRANSFERASE 72B1"/>
    <property type="match status" value="1"/>
</dbReference>
<dbReference type="InterPro" id="IPR002213">
    <property type="entry name" value="UDP_glucos_trans"/>
</dbReference>
<accession>A0AAN9JXZ4</accession>
<dbReference type="PANTHER" id="PTHR48045:SF26">
    <property type="entry name" value="UDP-GLYCOSYLTRANSFERASE 74E2-LIKE"/>
    <property type="match status" value="1"/>
</dbReference>
<evidence type="ECO:0000256" key="2">
    <source>
        <dbReference type="ARBA" id="ARBA00022679"/>
    </source>
</evidence>
<sequence length="193" mass="21920">MVYMSFGSMVSLTAEQMEEVAWGLKESGVSFLWVLRESEQSKLPNGYRDLVKDKGLIVTWCNQLELLAHQATGCFVTHCGWNSTLETLSLGVPVVCLPQWTDQLPDAKYLEEIWKVGVWPKEDEKGVVRKQEFVKSLKIVMEGERSQEIRNNAAKWKKLAKEAVDEGGNSDKHINDFVTYLMNADQNGKLSTY</sequence>
<dbReference type="InterPro" id="IPR035595">
    <property type="entry name" value="UDP_glycos_trans_CS"/>
</dbReference>
<protein>
    <recommendedName>
        <fullName evidence="6">UDP-glycosyltransferases domain-containing protein</fullName>
    </recommendedName>
</protein>
<dbReference type="Gene3D" id="3.40.50.2000">
    <property type="entry name" value="Glycogen Phosphorylase B"/>
    <property type="match status" value="2"/>
</dbReference>
<keyword evidence="5" id="KW-1185">Reference proteome</keyword>
<organism evidence="4 5">
    <name type="scientific">Canavalia gladiata</name>
    <name type="common">Sword bean</name>
    <name type="synonym">Dolichos gladiatus</name>
    <dbReference type="NCBI Taxonomy" id="3824"/>
    <lineage>
        <taxon>Eukaryota</taxon>
        <taxon>Viridiplantae</taxon>
        <taxon>Streptophyta</taxon>
        <taxon>Embryophyta</taxon>
        <taxon>Tracheophyta</taxon>
        <taxon>Spermatophyta</taxon>
        <taxon>Magnoliopsida</taxon>
        <taxon>eudicotyledons</taxon>
        <taxon>Gunneridae</taxon>
        <taxon>Pentapetalae</taxon>
        <taxon>rosids</taxon>
        <taxon>fabids</taxon>
        <taxon>Fabales</taxon>
        <taxon>Fabaceae</taxon>
        <taxon>Papilionoideae</taxon>
        <taxon>50 kb inversion clade</taxon>
        <taxon>NPAAA clade</taxon>
        <taxon>indigoferoid/millettioid clade</taxon>
        <taxon>Phaseoleae</taxon>
        <taxon>Canavalia</taxon>
    </lineage>
</organism>
<gene>
    <name evidence="4" type="ORF">VNO77_40033</name>
</gene>
<dbReference type="AlphaFoldDB" id="A0AAN9JXZ4"/>
<evidence type="ECO:0000256" key="3">
    <source>
        <dbReference type="RuleBase" id="RU003718"/>
    </source>
</evidence>
<dbReference type="SUPFAM" id="SSF53756">
    <property type="entry name" value="UDP-Glycosyltransferase/glycogen phosphorylase"/>
    <property type="match status" value="1"/>
</dbReference>